<dbReference type="SMART" id="SM00531">
    <property type="entry name" value="TFIIE"/>
    <property type="match status" value="1"/>
</dbReference>
<dbReference type="Proteomes" id="UP000016922">
    <property type="component" value="Unassembled WGS sequence"/>
</dbReference>
<feature type="region of interest" description="Disordered" evidence="3">
    <location>
        <begin position="329"/>
        <end position="447"/>
    </location>
</feature>
<keyword evidence="6" id="KW-1185">Reference proteome</keyword>
<dbReference type="RefSeq" id="XP_008087913.1">
    <property type="nucleotide sequence ID" value="XM_008089722.1"/>
</dbReference>
<feature type="compositionally biased region" description="Acidic residues" evidence="3">
    <location>
        <begin position="334"/>
        <end position="354"/>
    </location>
</feature>
<dbReference type="InterPro" id="IPR017919">
    <property type="entry name" value="TFIIE/TFIIEa_HTH"/>
</dbReference>
<dbReference type="PROSITE" id="PS51344">
    <property type="entry name" value="HTH_TFE_IIE"/>
    <property type="match status" value="1"/>
</dbReference>
<evidence type="ECO:0000256" key="1">
    <source>
        <dbReference type="ARBA" id="ARBA00023015"/>
    </source>
</evidence>
<dbReference type="EMBL" id="KE145372">
    <property type="protein sequence ID" value="EPE24998.1"/>
    <property type="molecule type" value="Genomic_DNA"/>
</dbReference>
<keyword evidence="2" id="KW-0804">Transcription</keyword>
<sequence>MDLAIQLVRSCVRTFFDDPKHILVVDALVLHSALRDDDAAYAMGMNTKELHKLCGRLKEARFLAVHTRPELKEGQSRPMNRTYYFIDYRAAIDAIKYRVYKIDKEVQGNTVSENDKTEYFCARCKSEYTALDVLDSFDYSLPGAFVCKKCQFPLSPVTGENHGGHEQSTKMSQQFKFITDLLPKIDAVVVPENNFEQAYAKRIPVPRDSSNPASETAPLDAAVERPTAVKGMTNVGPTSIAVTLTASEGPTAADIAAEKDRKLKNAAQNALPVHFTHSTISGEQVKFDPNTGASAFTSTDEKKGAFLNSPSAKDDTAEIDDYFARLKAEQAKEAEEEQEEEYETDDEEEDEFEDVAGTGSGVGTPLSSFGGESKPAPALGASGLASALKRSGSVSGSGTSTGVASPVTGPNTPIDDGRPPKKVRIEEPVPKDEPDAESEEDMEFEDV</sequence>
<dbReference type="GO" id="GO:0005673">
    <property type="term" value="C:transcription factor TFIIE complex"/>
    <property type="evidence" value="ECO:0007669"/>
    <property type="project" value="TreeGrafter"/>
</dbReference>
<evidence type="ECO:0000259" key="4">
    <source>
        <dbReference type="PROSITE" id="PS51344"/>
    </source>
</evidence>
<dbReference type="Pfam" id="PF02002">
    <property type="entry name" value="TFIIE_alpha"/>
    <property type="match status" value="1"/>
</dbReference>
<dbReference type="InterPro" id="IPR002853">
    <property type="entry name" value="TFIIE_asu"/>
</dbReference>
<protein>
    <recommendedName>
        <fullName evidence="4">HTH TFE/IIEalpha-type domain-containing protein</fullName>
    </recommendedName>
</protein>
<dbReference type="eggNOG" id="KOG2593">
    <property type="taxonomic scope" value="Eukaryota"/>
</dbReference>
<feature type="compositionally biased region" description="Acidic residues" evidence="3">
    <location>
        <begin position="434"/>
        <end position="447"/>
    </location>
</feature>
<feature type="compositionally biased region" description="Basic and acidic residues" evidence="3">
    <location>
        <begin position="415"/>
        <end position="433"/>
    </location>
</feature>
<proteinExistence type="predicted"/>
<feature type="compositionally biased region" description="Low complexity" evidence="3">
    <location>
        <begin position="375"/>
        <end position="409"/>
    </location>
</feature>
<reference evidence="5 6" key="1">
    <citation type="journal article" date="2013" name="BMC Genomics">
        <title>Genomics-driven discovery of the pneumocandin biosynthetic gene cluster in the fungus Glarea lozoyensis.</title>
        <authorList>
            <person name="Chen L."/>
            <person name="Yue Q."/>
            <person name="Zhang X."/>
            <person name="Xiang M."/>
            <person name="Wang C."/>
            <person name="Li S."/>
            <person name="Che Y."/>
            <person name="Ortiz-Lopez F.J."/>
            <person name="Bills G.F."/>
            <person name="Liu X."/>
            <person name="An Z."/>
        </authorList>
    </citation>
    <scope>NUCLEOTIDE SEQUENCE [LARGE SCALE GENOMIC DNA]</scope>
    <source>
        <strain evidence="6">ATCC 20868 / MF5171</strain>
    </source>
</reference>
<dbReference type="OMA" id="DAIKWKV"/>
<dbReference type="GO" id="GO:0006367">
    <property type="term" value="P:transcription initiation at RNA polymerase II promoter"/>
    <property type="evidence" value="ECO:0007669"/>
    <property type="project" value="InterPro"/>
</dbReference>
<gene>
    <name evidence="5" type="ORF">GLAREA_11579</name>
</gene>
<organism evidence="5 6">
    <name type="scientific">Glarea lozoyensis (strain ATCC 20868 / MF5171)</name>
    <dbReference type="NCBI Taxonomy" id="1116229"/>
    <lineage>
        <taxon>Eukaryota</taxon>
        <taxon>Fungi</taxon>
        <taxon>Dikarya</taxon>
        <taxon>Ascomycota</taxon>
        <taxon>Pezizomycotina</taxon>
        <taxon>Leotiomycetes</taxon>
        <taxon>Helotiales</taxon>
        <taxon>Helotiaceae</taxon>
        <taxon>Glarea</taxon>
    </lineage>
</organism>
<feature type="domain" description="HTH TFE/IIEalpha-type" evidence="4">
    <location>
        <begin position="4"/>
        <end position="96"/>
    </location>
</feature>
<dbReference type="PANTHER" id="PTHR13097:SF7">
    <property type="entry name" value="GENERAL TRANSCRIPTION FACTOR IIE SUBUNIT 1"/>
    <property type="match status" value="1"/>
</dbReference>
<dbReference type="InterPro" id="IPR039997">
    <property type="entry name" value="TFE"/>
</dbReference>
<dbReference type="HOGENOM" id="CLU_035744_1_0_1"/>
<dbReference type="PANTHER" id="PTHR13097">
    <property type="entry name" value="TRANSCRIPTION INITIATION FACTOR IIE, ALPHA SUBUNIT"/>
    <property type="match status" value="1"/>
</dbReference>
<dbReference type="AlphaFoldDB" id="S3DEB0"/>
<evidence type="ECO:0000313" key="5">
    <source>
        <dbReference type="EMBL" id="EPE24998.1"/>
    </source>
</evidence>
<evidence type="ECO:0000313" key="6">
    <source>
        <dbReference type="Proteomes" id="UP000016922"/>
    </source>
</evidence>
<evidence type="ECO:0000256" key="3">
    <source>
        <dbReference type="SAM" id="MobiDB-lite"/>
    </source>
</evidence>
<name>S3DEB0_GLAL2</name>
<dbReference type="GeneID" id="19470620"/>
<dbReference type="OrthoDB" id="361102at2759"/>
<dbReference type="InterPro" id="IPR024550">
    <property type="entry name" value="TFIIEa/SarR/Rpc3_HTH_dom"/>
</dbReference>
<evidence type="ECO:0000256" key="2">
    <source>
        <dbReference type="ARBA" id="ARBA00023163"/>
    </source>
</evidence>
<dbReference type="KEGG" id="glz:GLAREA_11579"/>
<dbReference type="STRING" id="1116229.S3DEB0"/>
<accession>S3DEB0</accession>
<keyword evidence="1" id="KW-0805">Transcription regulation</keyword>